<evidence type="ECO:0000259" key="9">
    <source>
        <dbReference type="Pfam" id="PF07683"/>
    </source>
</evidence>
<dbReference type="AlphaFoldDB" id="C1BUV1"/>
<proteinExistence type="evidence at transcript level"/>
<organism evidence="10">
    <name type="scientific">Lepeophtheirus salmonis</name>
    <name type="common">Salmon louse</name>
    <name type="synonym">Caligus salmonis</name>
    <dbReference type="NCBI Taxonomy" id="72036"/>
    <lineage>
        <taxon>Eukaryota</taxon>
        <taxon>Metazoa</taxon>
        <taxon>Ecdysozoa</taxon>
        <taxon>Arthropoda</taxon>
        <taxon>Crustacea</taxon>
        <taxon>Multicrustacea</taxon>
        <taxon>Hexanauplia</taxon>
        <taxon>Copepoda</taxon>
        <taxon>Siphonostomatoida</taxon>
        <taxon>Caligidae</taxon>
        <taxon>Lepeophtheirus</taxon>
    </lineage>
</organism>
<dbReference type="Pfam" id="PF07683">
    <property type="entry name" value="CobW_C"/>
    <property type="match status" value="1"/>
</dbReference>
<accession>C1BUV1</accession>
<dbReference type="Pfam" id="PF02492">
    <property type="entry name" value="cobW"/>
    <property type="match status" value="1"/>
</dbReference>
<keyword evidence="3" id="KW-0862">Zinc</keyword>
<keyword evidence="2" id="KW-0378">Hydrolase</keyword>
<dbReference type="InterPro" id="IPR036627">
    <property type="entry name" value="CobW-likC_sf"/>
</dbReference>
<name>C1BUV1_LEPSM</name>
<comment type="similarity">
    <text evidence="6">Belongs to the SIMIBI class G3E GTPase family. ZNG1 subfamily.</text>
</comment>
<evidence type="ECO:0000256" key="1">
    <source>
        <dbReference type="ARBA" id="ARBA00022741"/>
    </source>
</evidence>
<dbReference type="InterPro" id="IPR027417">
    <property type="entry name" value="P-loop_NTPase"/>
</dbReference>
<evidence type="ECO:0000256" key="2">
    <source>
        <dbReference type="ARBA" id="ARBA00022801"/>
    </source>
</evidence>
<dbReference type="PANTHER" id="PTHR13748:SF31">
    <property type="entry name" value="ZINC-REGULATED GTPASE METALLOPROTEIN ACTIVATOR 1A-RELATED"/>
    <property type="match status" value="1"/>
</dbReference>
<dbReference type="GO" id="GO:0005525">
    <property type="term" value="F:GTP binding"/>
    <property type="evidence" value="ECO:0007669"/>
    <property type="project" value="UniProtKB-KW"/>
</dbReference>
<evidence type="ECO:0000256" key="3">
    <source>
        <dbReference type="ARBA" id="ARBA00022833"/>
    </source>
</evidence>
<evidence type="ECO:0000256" key="5">
    <source>
        <dbReference type="ARBA" id="ARBA00023186"/>
    </source>
</evidence>
<evidence type="ECO:0000256" key="4">
    <source>
        <dbReference type="ARBA" id="ARBA00023134"/>
    </source>
</evidence>
<evidence type="ECO:0000259" key="8">
    <source>
        <dbReference type="Pfam" id="PF02492"/>
    </source>
</evidence>
<dbReference type="SUPFAM" id="SSF52540">
    <property type="entry name" value="P-loop containing nucleoside triphosphate hydrolases"/>
    <property type="match status" value="1"/>
</dbReference>
<dbReference type="InterPro" id="IPR051316">
    <property type="entry name" value="Zinc-reg_GTPase_activator"/>
</dbReference>
<dbReference type="GO" id="GO:0005737">
    <property type="term" value="C:cytoplasm"/>
    <property type="evidence" value="ECO:0007669"/>
    <property type="project" value="TreeGrafter"/>
</dbReference>
<dbReference type="SUPFAM" id="SSF90002">
    <property type="entry name" value="Hypothetical protein YjiA, C-terminal domain"/>
    <property type="match status" value="1"/>
</dbReference>
<dbReference type="PANTHER" id="PTHR13748">
    <property type="entry name" value="COBW-RELATED"/>
    <property type="match status" value="1"/>
</dbReference>
<dbReference type="Gene3D" id="3.30.1220.10">
    <property type="entry name" value="CobW-like, C-terminal domain"/>
    <property type="match status" value="1"/>
</dbReference>
<dbReference type="InterPro" id="IPR011629">
    <property type="entry name" value="CobW-like_C"/>
</dbReference>
<dbReference type="InterPro" id="IPR003495">
    <property type="entry name" value="CobW/HypB/UreG_nucleotide-bd"/>
</dbReference>
<evidence type="ECO:0000313" key="10">
    <source>
        <dbReference type="EMBL" id="ACO12804.1"/>
    </source>
</evidence>
<protein>
    <submittedName>
        <fullName evidence="10">COBW domain-containing protein 1</fullName>
    </submittedName>
</protein>
<keyword evidence="5" id="KW-0143">Chaperone</keyword>
<dbReference type="OrthoDB" id="258627at2759"/>
<dbReference type="Gene3D" id="3.40.50.300">
    <property type="entry name" value="P-loop containing nucleotide triphosphate hydrolases"/>
    <property type="match status" value="1"/>
</dbReference>
<evidence type="ECO:0000256" key="7">
    <source>
        <dbReference type="ARBA" id="ARBA00049117"/>
    </source>
</evidence>
<keyword evidence="4" id="KW-0342">GTP-binding</keyword>
<comment type="catalytic activity">
    <reaction evidence="7">
        <text>GTP + H2O = GDP + phosphate + H(+)</text>
        <dbReference type="Rhea" id="RHEA:19669"/>
        <dbReference type="ChEBI" id="CHEBI:15377"/>
        <dbReference type="ChEBI" id="CHEBI:15378"/>
        <dbReference type="ChEBI" id="CHEBI:37565"/>
        <dbReference type="ChEBI" id="CHEBI:43474"/>
        <dbReference type="ChEBI" id="CHEBI:58189"/>
    </reaction>
    <physiologicalReaction direction="left-to-right" evidence="7">
        <dbReference type="Rhea" id="RHEA:19670"/>
    </physiologicalReaction>
</comment>
<dbReference type="CDD" id="cd03112">
    <property type="entry name" value="CobW-like"/>
    <property type="match status" value="1"/>
</dbReference>
<dbReference type="EMBL" id="BT078380">
    <property type="protein sequence ID" value="ACO12804.1"/>
    <property type="molecule type" value="mRNA"/>
</dbReference>
<dbReference type="GO" id="GO:0016787">
    <property type="term" value="F:hydrolase activity"/>
    <property type="evidence" value="ECO:0007669"/>
    <property type="project" value="UniProtKB-KW"/>
</dbReference>
<gene>
    <name evidence="10" type="primary">CBWD1</name>
</gene>
<keyword evidence="1" id="KW-0547">Nucleotide-binding</keyword>
<evidence type="ECO:0000256" key="6">
    <source>
        <dbReference type="ARBA" id="ARBA00034320"/>
    </source>
</evidence>
<feature type="domain" description="CobW C-terminal" evidence="9">
    <location>
        <begin position="272"/>
        <end position="370"/>
    </location>
</feature>
<feature type="domain" description="CobW/HypB/UreG nucleotide-binding" evidence="8">
    <location>
        <begin position="36"/>
        <end position="222"/>
    </location>
</feature>
<sequence>MGDSDDDCPDLISTTQTPLIEDVSEGNKNGDVKKVPVTLITGQLGSGKSTLLNYILTEQHSKKIAVILNEFGEGNVEEKSLSVGKEGALYEEWMELRNGCLCCSTKDNGVKAIETLMEKKGKFDYILLETTGLANPSPIASIFWMDDELGSDLYLDSIITLFDAKYGFGTLTQESQRDKTVFIKQIACADVILLNKIDLLDDPSQQEKITNQIQSINSSSLIIPTSRAIVDLDQILDLNSYSDFSDAVISKSPSLPSKFDMGDSNSDHLKDVSTVTLRYSKSVQLKNMELFLQNLLWEKNNISPDHQFEVWRVKGLVTLSKGDKIIIQGVHDTYDTYPTSSSTKSDSPCILVIIGKHLYFDQLQGSFTSFLSS</sequence>
<reference evidence="10" key="1">
    <citation type="submission" date="2009-06" db="EMBL/GenBank/DDBJ databases">
        <title>Lepeophtheirus salmonis ESTs and full-length cDNAs.</title>
        <authorList>
            <person name="Yasuike M."/>
            <person name="von Schalburg K."/>
            <person name="Cooper G."/>
            <person name="Leong J."/>
            <person name="Jones S.R.M."/>
            <person name="Koop B.F."/>
        </authorList>
    </citation>
    <scope>NUCLEOTIDE SEQUENCE</scope>
    <source>
        <strain evidence="10">Pacific form</strain>
        <tissue evidence="10">Whole</tissue>
    </source>
</reference>